<dbReference type="FunFam" id="3.20.20.70:FF:000030">
    <property type="entry name" value="Nicotinate-nucleotide pyrophosphorylase, carboxylating"/>
    <property type="match status" value="1"/>
</dbReference>
<dbReference type="NCBIfam" id="TIGR00078">
    <property type="entry name" value="nadC"/>
    <property type="match status" value="1"/>
</dbReference>
<comment type="function">
    <text evidence="1">Involved in the catabolism of quinolinic acid (QA).</text>
</comment>
<dbReference type="Gene3D" id="3.90.1170.20">
    <property type="entry name" value="Quinolinate phosphoribosyl transferase, N-terminal domain"/>
    <property type="match status" value="1"/>
</dbReference>
<feature type="domain" description="Quinolinate phosphoribosyl transferase C-terminal" evidence="11">
    <location>
        <begin position="107"/>
        <end position="270"/>
    </location>
</feature>
<dbReference type="GeneID" id="71566964"/>
<keyword evidence="5" id="KW-0662">Pyridine nucleotide biosynthesis</keyword>
<gene>
    <name evidence="13" type="primary">nadC</name>
    <name evidence="13" type="ORF">LKE01_04720</name>
</gene>
<dbReference type="PANTHER" id="PTHR32179:SF3">
    <property type="entry name" value="NICOTINATE-NUCLEOTIDE PYROPHOSPHORYLASE [CARBOXYLATING]"/>
    <property type="match status" value="1"/>
</dbReference>
<protein>
    <recommendedName>
        <fullName evidence="4">nicotinate-nucleotide diphosphorylase (carboxylating)</fullName>
        <ecNumber evidence="4">2.4.2.19</ecNumber>
    </recommendedName>
    <alternativeName>
        <fullName evidence="8">Quinolinate phosphoribosyltransferase [decarboxylating]</fullName>
    </alternativeName>
</protein>
<feature type="domain" description="Quinolinate phosphoribosyl transferase N-terminal" evidence="12">
    <location>
        <begin position="30"/>
        <end position="105"/>
    </location>
</feature>
<dbReference type="SUPFAM" id="SSF51690">
    <property type="entry name" value="Nicotinate/Quinolinate PRTase C-terminal domain-like"/>
    <property type="match status" value="1"/>
</dbReference>
<dbReference type="EC" id="2.4.2.19" evidence="4"/>
<comment type="caution">
    <text evidence="13">The sequence shown here is derived from an EMBL/GenBank/DDBJ whole genome shotgun (WGS) entry which is preliminary data.</text>
</comment>
<keyword evidence="7 10" id="KW-0808">Transferase</keyword>
<dbReference type="PIRSF" id="PIRSF006250">
    <property type="entry name" value="NadC_ModD"/>
    <property type="match status" value="1"/>
</dbReference>
<dbReference type="Gene3D" id="3.20.20.70">
    <property type="entry name" value="Aldolase class I"/>
    <property type="match status" value="1"/>
</dbReference>
<evidence type="ECO:0000259" key="12">
    <source>
        <dbReference type="Pfam" id="PF02749"/>
    </source>
</evidence>
<evidence type="ECO:0000256" key="6">
    <source>
        <dbReference type="ARBA" id="ARBA00022676"/>
    </source>
</evidence>
<dbReference type="RefSeq" id="WP_054768800.1">
    <property type="nucleotide sequence ID" value="NZ_BJVK01000003.1"/>
</dbReference>
<evidence type="ECO:0000256" key="3">
    <source>
        <dbReference type="ARBA" id="ARBA00009400"/>
    </source>
</evidence>
<evidence type="ECO:0000256" key="10">
    <source>
        <dbReference type="PIRNR" id="PIRNR006250"/>
    </source>
</evidence>
<dbReference type="UniPathway" id="UPA00253">
    <property type="reaction ID" value="UER00331"/>
</dbReference>
<evidence type="ECO:0000256" key="8">
    <source>
        <dbReference type="ARBA" id="ARBA00033102"/>
    </source>
</evidence>
<evidence type="ECO:0000256" key="7">
    <source>
        <dbReference type="ARBA" id="ARBA00022679"/>
    </source>
</evidence>
<dbReference type="Pfam" id="PF02749">
    <property type="entry name" value="QRPTase_N"/>
    <property type="match status" value="1"/>
</dbReference>
<dbReference type="InterPro" id="IPR002638">
    <property type="entry name" value="Quinolinate_PRibosylTrfase_C"/>
</dbReference>
<dbReference type="InterPro" id="IPR004393">
    <property type="entry name" value="NadC"/>
</dbReference>
<dbReference type="InterPro" id="IPR022412">
    <property type="entry name" value="Quinolinate_PRibosylTrfase_N"/>
</dbReference>
<accession>A0A511DS33</accession>
<dbReference type="InterPro" id="IPR037128">
    <property type="entry name" value="Quinolinate_PRibosylTase_N_sf"/>
</dbReference>
<dbReference type="GO" id="GO:0009435">
    <property type="term" value="P:NAD+ biosynthetic process"/>
    <property type="evidence" value="ECO:0007669"/>
    <property type="project" value="UniProtKB-UniPathway"/>
</dbReference>
<dbReference type="GO" id="GO:0034213">
    <property type="term" value="P:quinolinate catabolic process"/>
    <property type="evidence" value="ECO:0007669"/>
    <property type="project" value="TreeGrafter"/>
</dbReference>
<dbReference type="SUPFAM" id="SSF54675">
    <property type="entry name" value="Nicotinate/Quinolinate PRTase N-terminal domain-like"/>
    <property type="match status" value="1"/>
</dbReference>
<dbReference type="Proteomes" id="UP000321893">
    <property type="component" value="Unassembled WGS sequence"/>
</dbReference>
<dbReference type="Pfam" id="PF01729">
    <property type="entry name" value="QRPTase_C"/>
    <property type="match status" value="1"/>
</dbReference>
<evidence type="ECO:0000256" key="5">
    <source>
        <dbReference type="ARBA" id="ARBA00022642"/>
    </source>
</evidence>
<dbReference type="AlphaFoldDB" id="A0A511DS33"/>
<dbReference type="InterPro" id="IPR013785">
    <property type="entry name" value="Aldolase_TIM"/>
</dbReference>
<evidence type="ECO:0000256" key="2">
    <source>
        <dbReference type="ARBA" id="ARBA00004893"/>
    </source>
</evidence>
<proteinExistence type="inferred from homology"/>
<dbReference type="CDD" id="cd01572">
    <property type="entry name" value="QPRTase"/>
    <property type="match status" value="1"/>
</dbReference>
<sequence length="279" mass="29986">MNNILLAEKLKEFLNEDLNFGDMSLKYLQSSKVISGSFIAKQAGVVCGQEIPQAAYDLLGNAHYTALVEDGKYVSNGTIIGKATGQASVLLTGERVILNLVQRMSGIASKTARIIAKLDDPTIKITDTRKTAPGLRMFDKFAVAAGGGFNHRFDLTGGIMLKDNHIALAGGVREALLAVKRNVGPLTPIEIEVETEDELKDAASVGANVIMFDNQKPETIKEWKRLVPETMKIEASGGITEETVASFKGCGADYLSIGNLTNDVSPLDISFLVKGVIKK</sequence>
<dbReference type="InterPro" id="IPR027277">
    <property type="entry name" value="NadC/ModD"/>
</dbReference>
<evidence type="ECO:0000313" key="13">
    <source>
        <dbReference type="EMBL" id="GEL27652.1"/>
    </source>
</evidence>
<evidence type="ECO:0000256" key="9">
    <source>
        <dbReference type="ARBA" id="ARBA00047445"/>
    </source>
</evidence>
<evidence type="ECO:0000256" key="4">
    <source>
        <dbReference type="ARBA" id="ARBA00011944"/>
    </source>
</evidence>
<dbReference type="GO" id="GO:0004514">
    <property type="term" value="F:nicotinate-nucleotide diphosphorylase (carboxylating) activity"/>
    <property type="evidence" value="ECO:0007669"/>
    <property type="project" value="UniProtKB-EC"/>
</dbReference>
<dbReference type="InterPro" id="IPR036068">
    <property type="entry name" value="Nicotinate_pribotase-like_C"/>
</dbReference>
<evidence type="ECO:0000259" key="11">
    <source>
        <dbReference type="Pfam" id="PF01729"/>
    </source>
</evidence>
<organism evidence="13 14">
    <name type="scientific">Lentilactobacillus kefiri</name>
    <name type="common">Lactobacillus kefiri</name>
    <dbReference type="NCBI Taxonomy" id="33962"/>
    <lineage>
        <taxon>Bacteria</taxon>
        <taxon>Bacillati</taxon>
        <taxon>Bacillota</taxon>
        <taxon>Bacilli</taxon>
        <taxon>Lactobacillales</taxon>
        <taxon>Lactobacillaceae</taxon>
        <taxon>Lentilactobacillus</taxon>
    </lineage>
</organism>
<keyword evidence="14" id="KW-1185">Reference proteome</keyword>
<name>A0A511DS33_LENKE</name>
<reference evidence="13" key="1">
    <citation type="submission" date="2019-07" db="EMBL/GenBank/DDBJ databases">
        <title>Whole genome shotgun sequence of Lactobacillus kefiri NBRC 15888.</title>
        <authorList>
            <person name="Hosoyama A."/>
            <person name="Uohara A."/>
            <person name="Ohji S."/>
            <person name="Ichikawa N."/>
        </authorList>
    </citation>
    <scope>NUCLEOTIDE SEQUENCE [LARGE SCALE GENOMIC DNA]</scope>
    <source>
        <strain evidence="13">NBRC 15888</strain>
    </source>
</reference>
<keyword evidence="6 10" id="KW-0328">Glycosyltransferase</keyword>
<evidence type="ECO:0000313" key="14">
    <source>
        <dbReference type="Proteomes" id="UP000321893"/>
    </source>
</evidence>
<dbReference type="OrthoDB" id="9782546at2"/>
<dbReference type="STRING" id="1423764.FC95_GL000156"/>
<dbReference type="GO" id="GO:0005737">
    <property type="term" value="C:cytoplasm"/>
    <property type="evidence" value="ECO:0007669"/>
    <property type="project" value="TreeGrafter"/>
</dbReference>
<comment type="pathway">
    <text evidence="2">Cofactor biosynthesis; NAD(+) biosynthesis; nicotinate D-ribonucleotide from quinolinate: step 1/1.</text>
</comment>
<evidence type="ECO:0000256" key="1">
    <source>
        <dbReference type="ARBA" id="ARBA00003237"/>
    </source>
</evidence>
<dbReference type="EMBL" id="BJVK01000003">
    <property type="protein sequence ID" value="GEL27652.1"/>
    <property type="molecule type" value="Genomic_DNA"/>
</dbReference>
<dbReference type="PANTHER" id="PTHR32179">
    <property type="entry name" value="NICOTINATE-NUCLEOTIDE PYROPHOSPHORYLASE [CARBOXYLATING]"/>
    <property type="match status" value="1"/>
</dbReference>
<comment type="catalytic activity">
    <reaction evidence="9">
        <text>nicotinate beta-D-ribonucleotide + CO2 + diphosphate = quinolinate + 5-phospho-alpha-D-ribose 1-diphosphate + 2 H(+)</text>
        <dbReference type="Rhea" id="RHEA:12733"/>
        <dbReference type="ChEBI" id="CHEBI:15378"/>
        <dbReference type="ChEBI" id="CHEBI:16526"/>
        <dbReference type="ChEBI" id="CHEBI:29959"/>
        <dbReference type="ChEBI" id="CHEBI:33019"/>
        <dbReference type="ChEBI" id="CHEBI:57502"/>
        <dbReference type="ChEBI" id="CHEBI:58017"/>
        <dbReference type="EC" id="2.4.2.19"/>
    </reaction>
</comment>
<comment type="similarity">
    <text evidence="3 10">Belongs to the NadC/ModD family.</text>
</comment>